<feature type="non-terminal residue" evidence="1">
    <location>
        <position position="83"/>
    </location>
</feature>
<dbReference type="Proteomes" id="UP001529510">
    <property type="component" value="Unassembled WGS sequence"/>
</dbReference>
<evidence type="ECO:0000313" key="2">
    <source>
        <dbReference type="Proteomes" id="UP001529510"/>
    </source>
</evidence>
<keyword evidence="2" id="KW-1185">Reference proteome</keyword>
<organism evidence="1 2">
    <name type="scientific">Cirrhinus mrigala</name>
    <name type="common">Mrigala</name>
    <dbReference type="NCBI Taxonomy" id="683832"/>
    <lineage>
        <taxon>Eukaryota</taxon>
        <taxon>Metazoa</taxon>
        <taxon>Chordata</taxon>
        <taxon>Craniata</taxon>
        <taxon>Vertebrata</taxon>
        <taxon>Euteleostomi</taxon>
        <taxon>Actinopterygii</taxon>
        <taxon>Neopterygii</taxon>
        <taxon>Teleostei</taxon>
        <taxon>Ostariophysi</taxon>
        <taxon>Cypriniformes</taxon>
        <taxon>Cyprinidae</taxon>
        <taxon>Labeoninae</taxon>
        <taxon>Labeonini</taxon>
        <taxon>Cirrhinus</taxon>
    </lineage>
</organism>
<dbReference type="AlphaFoldDB" id="A0ABD0PKI9"/>
<comment type="caution">
    <text evidence="1">The sequence shown here is derived from an EMBL/GenBank/DDBJ whole genome shotgun (WGS) entry which is preliminary data.</text>
</comment>
<name>A0ABD0PKI9_CIRMR</name>
<dbReference type="EMBL" id="JAMKFB020000015">
    <property type="protein sequence ID" value="KAL0174412.1"/>
    <property type="molecule type" value="Genomic_DNA"/>
</dbReference>
<evidence type="ECO:0000313" key="1">
    <source>
        <dbReference type="EMBL" id="KAL0174412.1"/>
    </source>
</evidence>
<feature type="non-terminal residue" evidence="1">
    <location>
        <position position="1"/>
    </location>
</feature>
<proteinExistence type="predicted"/>
<gene>
    <name evidence="1" type="ORF">M9458_030380</name>
</gene>
<sequence>IVLLKDPVVTTQTRTLSQEGCPLQHVHIASSRLTPLHNLQLHFPTEGKGTPDHDGAYSTVPRRKLQWDLHVMLITLEAIRNVQ</sequence>
<accession>A0ABD0PKI9</accession>
<reference evidence="1 2" key="1">
    <citation type="submission" date="2024-05" db="EMBL/GenBank/DDBJ databases">
        <title>Genome sequencing and assembly of Indian major carp, Cirrhinus mrigala (Hamilton, 1822).</title>
        <authorList>
            <person name="Mohindra V."/>
            <person name="Chowdhury L.M."/>
            <person name="Lal K."/>
            <person name="Jena J.K."/>
        </authorList>
    </citation>
    <scope>NUCLEOTIDE SEQUENCE [LARGE SCALE GENOMIC DNA]</scope>
    <source>
        <strain evidence="1">CM1030</strain>
        <tissue evidence="1">Blood</tissue>
    </source>
</reference>
<protein>
    <submittedName>
        <fullName evidence="1">Uncharacterized protein</fullName>
    </submittedName>
</protein>